<feature type="non-terminal residue" evidence="2">
    <location>
        <position position="110"/>
    </location>
</feature>
<evidence type="ECO:0000313" key="3">
    <source>
        <dbReference type="Proteomes" id="UP001140091"/>
    </source>
</evidence>
<protein>
    <submittedName>
        <fullName evidence="2">Uncharacterized protein</fullName>
    </submittedName>
</protein>
<sequence>MSSPPPEASTSKGKGKACAARVSPSVSPSPSPPPLRRTYRTRRSMVGEPALTAEEYPLLLNSLDTLGNYLDPNAVIDGSGSLPDQLSAFISTLAPHILTAYSDYHVLNFT</sequence>
<dbReference type="EMBL" id="JANBPK010001401">
    <property type="protein sequence ID" value="KAJ2923164.1"/>
    <property type="molecule type" value="Genomic_DNA"/>
</dbReference>
<gene>
    <name evidence="2" type="ORF">H1R20_g13930</name>
</gene>
<dbReference type="AlphaFoldDB" id="A0A9W8IWM8"/>
<proteinExistence type="predicted"/>
<dbReference type="Proteomes" id="UP001140091">
    <property type="component" value="Unassembled WGS sequence"/>
</dbReference>
<accession>A0A9W8IWM8</accession>
<name>A0A9W8IWM8_9AGAR</name>
<evidence type="ECO:0000256" key="1">
    <source>
        <dbReference type="SAM" id="MobiDB-lite"/>
    </source>
</evidence>
<reference evidence="2" key="1">
    <citation type="submission" date="2022-06" db="EMBL/GenBank/DDBJ databases">
        <title>Genome Sequence of Candolleomyces eurysporus.</title>
        <authorList>
            <person name="Buettner E."/>
        </authorList>
    </citation>
    <scope>NUCLEOTIDE SEQUENCE</scope>
    <source>
        <strain evidence="2">VTCC 930004</strain>
    </source>
</reference>
<comment type="caution">
    <text evidence="2">The sequence shown here is derived from an EMBL/GenBank/DDBJ whole genome shotgun (WGS) entry which is preliminary data.</text>
</comment>
<feature type="region of interest" description="Disordered" evidence="1">
    <location>
        <begin position="1"/>
        <end position="42"/>
    </location>
</feature>
<organism evidence="2 3">
    <name type="scientific">Candolleomyces eurysporus</name>
    <dbReference type="NCBI Taxonomy" id="2828524"/>
    <lineage>
        <taxon>Eukaryota</taxon>
        <taxon>Fungi</taxon>
        <taxon>Dikarya</taxon>
        <taxon>Basidiomycota</taxon>
        <taxon>Agaricomycotina</taxon>
        <taxon>Agaricomycetes</taxon>
        <taxon>Agaricomycetidae</taxon>
        <taxon>Agaricales</taxon>
        <taxon>Agaricineae</taxon>
        <taxon>Psathyrellaceae</taxon>
        <taxon>Candolleomyces</taxon>
    </lineage>
</organism>
<evidence type="ECO:0000313" key="2">
    <source>
        <dbReference type="EMBL" id="KAJ2923164.1"/>
    </source>
</evidence>
<keyword evidence="3" id="KW-1185">Reference proteome</keyword>